<dbReference type="NCBIfam" id="TIGR04057">
    <property type="entry name" value="SusC_RagA_signa"/>
    <property type="match status" value="1"/>
</dbReference>
<reference evidence="4 5" key="1">
    <citation type="journal article" date="2015" name="Science">
        <title>Genetic determinants of in vivo fitness and diet responsiveness in multiple human gut Bacteroides.</title>
        <authorList>
            <person name="Wu M."/>
            <person name="McNulty N.P."/>
            <person name="Rodionov D.A."/>
            <person name="Khoroshkin M.S."/>
            <person name="Griffin N.W."/>
            <person name="Cheng J."/>
            <person name="Latreille P."/>
            <person name="Kerstetter R.A."/>
            <person name="Terrapon N."/>
            <person name="Henrissat B."/>
            <person name="Osterman A.L."/>
            <person name="Gordon J.I."/>
        </authorList>
    </citation>
    <scope>NUCLEOTIDE SEQUENCE [LARGE SCALE GENOMIC DNA]</scope>
    <source>
        <strain evidence="4 5">WH2</strain>
    </source>
</reference>
<feature type="chain" id="PRO_5006047565" evidence="2">
    <location>
        <begin position="23"/>
        <end position="1027"/>
    </location>
</feature>
<proteinExistence type="inferred from homology"/>
<dbReference type="SUPFAM" id="SSF56935">
    <property type="entry name" value="Porins"/>
    <property type="match status" value="1"/>
</dbReference>
<dbReference type="Proteomes" id="UP000061809">
    <property type="component" value="Chromosome"/>
</dbReference>
<keyword evidence="1" id="KW-0998">Cell outer membrane</keyword>
<evidence type="ECO:0000313" key="5">
    <source>
        <dbReference type="Proteomes" id="UP000061809"/>
    </source>
</evidence>
<protein>
    <submittedName>
        <fullName evidence="4">TonB dependent receptor</fullName>
    </submittedName>
</protein>
<keyword evidence="2" id="KW-0732">Signal</keyword>
<dbReference type="InterPro" id="IPR037066">
    <property type="entry name" value="Plug_dom_sf"/>
</dbReference>
<dbReference type="InterPro" id="IPR008969">
    <property type="entry name" value="CarboxyPept-like_regulatory"/>
</dbReference>
<accession>A0A0P0GGC5</accession>
<dbReference type="Pfam" id="PF13715">
    <property type="entry name" value="CarbopepD_reg_2"/>
    <property type="match status" value="1"/>
</dbReference>
<dbReference type="InterPro" id="IPR023997">
    <property type="entry name" value="TonB-dep_OMP_SusC/RagA_CS"/>
</dbReference>
<evidence type="ECO:0000256" key="1">
    <source>
        <dbReference type="PROSITE-ProRule" id="PRU01360"/>
    </source>
</evidence>
<dbReference type="InterPro" id="IPR018247">
    <property type="entry name" value="EF_Hand_1_Ca_BS"/>
</dbReference>
<dbReference type="InterPro" id="IPR039426">
    <property type="entry name" value="TonB-dep_rcpt-like"/>
</dbReference>
<feature type="signal peptide" evidence="2">
    <location>
        <begin position="1"/>
        <end position="22"/>
    </location>
</feature>
<comment type="subcellular location">
    <subcellularLocation>
        <location evidence="1">Cell outer membrane</location>
        <topology evidence="1">Multi-pass membrane protein</topology>
    </subcellularLocation>
</comment>
<dbReference type="Pfam" id="PF07715">
    <property type="entry name" value="Plug"/>
    <property type="match status" value="1"/>
</dbReference>
<dbReference type="Gene3D" id="2.60.40.1120">
    <property type="entry name" value="Carboxypeptidase-like, regulatory domain"/>
    <property type="match status" value="1"/>
</dbReference>
<dbReference type="RefSeq" id="WP_029426351.1">
    <property type="nucleotide sequence ID" value="NZ_CP012801.1"/>
</dbReference>
<dbReference type="FunFam" id="2.170.130.10:FF:000003">
    <property type="entry name" value="SusC/RagA family TonB-linked outer membrane protein"/>
    <property type="match status" value="1"/>
</dbReference>
<dbReference type="PROSITE" id="PS52016">
    <property type="entry name" value="TONB_DEPENDENT_REC_3"/>
    <property type="match status" value="1"/>
</dbReference>
<evidence type="ECO:0000259" key="3">
    <source>
        <dbReference type="Pfam" id="PF07715"/>
    </source>
</evidence>
<gene>
    <name evidence="4" type="ORF">BcellWH2_02821</name>
</gene>
<evidence type="ECO:0000313" key="4">
    <source>
        <dbReference type="EMBL" id="ALJ60060.1"/>
    </source>
</evidence>
<dbReference type="AlphaFoldDB" id="A0A0P0GGC5"/>
<dbReference type="NCBIfam" id="TIGR04056">
    <property type="entry name" value="OMP_RagA_SusC"/>
    <property type="match status" value="1"/>
</dbReference>
<dbReference type="Gene3D" id="2.170.130.10">
    <property type="entry name" value="TonB-dependent receptor, plug domain"/>
    <property type="match status" value="1"/>
</dbReference>
<dbReference type="InterPro" id="IPR012910">
    <property type="entry name" value="Plug_dom"/>
</dbReference>
<name>A0A0P0GGC5_9BACE</name>
<dbReference type="EMBL" id="CP012801">
    <property type="protein sequence ID" value="ALJ60060.1"/>
    <property type="molecule type" value="Genomic_DNA"/>
</dbReference>
<organism evidence="4 5">
    <name type="scientific">Bacteroides cellulosilyticus</name>
    <dbReference type="NCBI Taxonomy" id="246787"/>
    <lineage>
        <taxon>Bacteria</taxon>
        <taxon>Pseudomonadati</taxon>
        <taxon>Bacteroidota</taxon>
        <taxon>Bacteroidia</taxon>
        <taxon>Bacteroidales</taxon>
        <taxon>Bacteroidaceae</taxon>
        <taxon>Bacteroides</taxon>
    </lineage>
</organism>
<feature type="domain" description="TonB-dependent receptor plug" evidence="3">
    <location>
        <begin position="120"/>
        <end position="225"/>
    </location>
</feature>
<keyword evidence="1" id="KW-0472">Membrane</keyword>
<sequence>MKIKHILLFLMAWVSSMSLAYAQQTVVASGSVMDEKGELLIGVSISVKEVPSMGAITDIDGRFKIGGIKAGHTLVISYVGYDPQEIKMNKSNERMRVVLKESSNVMDEVVITASGKVQKKINVTGAITGVEVATLKTPATSISNMLGGRVPGIISVTRSGEPGKDFSEFWVRGISTFGAGQGALVLIDGVEGNLNTLDPEDIESFSILKDASSTAVYGVRGANGVVLVSTKKGKAGKLNLQVKANAGISYSPRMPKYVRAAEYAALANEAAVTRGRIPVYSDVDVDLFRNHMDPDFHPDVDWRDVILRDYTWNQQYFLSASGGGEVARYYISAGFTTKDAIFKQDKGVNKYNTNVNYNKFNFRANVDVNVTSTTTLSLNEETVIVTQNYPGYGNDSKVLWQAQSNLTPVTVPLMYTTGQAPGYGTDKSNISPYVLLNMTGYRKFYSNDNKITMQLNQDLKMITPGLSIAGLVNINSIGARTQVREKMPAIYYAHGYKRDGTLDLEKISDAVEPYYTNWNDTERRIYWDFRLNYDQTFNKVHKVGALVKAEWSDYEASKYNQLLTAIPKRYNSYSSRFSYSYDDTYMAEFNMGYTGSEAFEKGKKFGWFPAVSIGWAPTQYRFWRNKDNFINYFKIRASYGIVGNDRLTWDDSVRFPYLTLIGYTGSGSWNNGSGLTETQVGSSNLRWEKAKKADIGIDARFFHERFEMTVDFFQDIRSGIYQQRQSVPEEMGLPSLPWANVGEMKSWGMDGHISYTQPLGDNDKYLIVRANYTQSMNKITNFEEDLKKYDYQSAVGYQSGVNRGLIALGLFKDQADIDNSPRQDFGNYLPGDIKYKDVNGDGIVNWDDIVPLKYSYVPQIQYGFATEFNWKNFNVSVLFEGVSRVTYFKGGNMYQPFSGSTVGNVITDFANPANRWISREISGDPATENPNAKYPRLYYGGSSNNSQSSSFWLSDGSYLRLKNVQVSYTLKNQFLKKFGLQKAVISVIGDNLAVWSKEKMLDPAQAGDNGTVYPVQRVYTLQLNLSF</sequence>
<dbReference type="PATRIC" id="fig|246787.4.peg.2913"/>
<keyword evidence="1" id="KW-0812">Transmembrane</keyword>
<dbReference type="InterPro" id="IPR023996">
    <property type="entry name" value="TonB-dep_OMP_SusC/RagA"/>
</dbReference>
<dbReference type="GO" id="GO:0009279">
    <property type="term" value="C:cell outer membrane"/>
    <property type="evidence" value="ECO:0007669"/>
    <property type="project" value="UniProtKB-SubCell"/>
</dbReference>
<dbReference type="PROSITE" id="PS00018">
    <property type="entry name" value="EF_HAND_1"/>
    <property type="match status" value="1"/>
</dbReference>
<keyword evidence="1" id="KW-1134">Transmembrane beta strand</keyword>
<dbReference type="KEGG" id="bcel:BcellWH2_02821"/>
<comment type="similarity">
    <text evidence="1">Belongs to the TonB-dependent receptor family.</text>
</comment>
<keyword evidence="4" id="KW-0675">Receptor</keyword>
<evidence type="ECO:0000256" key="2">
    <source>
        <dbReference type="SAM" id="SignalP"/>
    </source>
</evidence>
<dbReference type="SUPFAM" id="SSF49464">
    <property type="entry name" value="Carboxypeptidase regulatory domain-like"/>
    <property type="match status" value="1"/>
</dbReference>
<keyword evidence="1" id="KW-0813">Transport</keyword>